<dbReference type="Pfam" id="PF01613">
    <property type="entry name" value="Flavin_Reduct"/>
    <property type="match status" value="1"/>
</dbReference>
<evidence type="ECO:0000256" key="4">
    <source>
        <dbReference type="ARBA" id="ARBA00038054"/>
    </source>
</evidence>
<dbReference type="GO" id="GO:0010181">
    <property type="term" value="F:FMN binding"/>
    <property type="evidence" value="ECO:0007669"/>
    <property type="project" value="InterPro"/>
</dbReference>
<dbReference type="SMART" id="SM00903">
    <property type="entry name" value="Flavin_Reduct"/>
    <property type="match status" value="1"/>
</dbReference>
<dbReference type="InterPro" id="IPR002563">
    <property type="entry name" value="Flavin_Rdtase-like_dom"/>
</dbReference>
<evidence type="ECO:0000259" key="5">
    <source>
        <dbReference type="SMART" id="SM00903"/>
    </source>
</evidence>
<proteinExistence type="inferred from homology"/>
<sequence length="205" mass="21221">MGAPGIIGGMATDHVVLRPDDEGVDAYRLLTALVVPRPIAWVSTISADGVGNLAPYSFFTVASADPPVVQVTSVGEKDTLRNARATGELTISLASEPLIDAVNATSAGVDPDVDEADRVGLQMAPSRVVAPPRVAGSPASLECRLRTTIPVGGATLLLADVVAFTIDPVVLDGDHPRFDLLAPLARLGGTEWGLPGEVVTRDRPS</sequence>
<evidence type="ECO:0000256" key="1">
    <source>
        <dbReference type="ARBA" id="ARBA00001917"/>
    </source>
</evidence>
<gene>
    <name evidence="6" type="ORF">QE405_003415</name>
</gene>
<evidence type="ECO:0000313" key="7">
    <source>
        <dbReference type="Proteomes" id="UP001239215"/>
    </source>
</evidence>
<dbReference type="SUPFAM" id="SSF50475">
    <property type="entry name" value="FMN-binding split barrel"/>
    <property type="match status" value="1"/>
</dbReference>
<organism evidence="6 7">
    <name type="scientific">Nocardioides zeae</name>
    <dbReference type="NCBI Taxonomy" id="1457234"/>
    <lineage>
        <taxon>Bacteria</taxon>
        <taxon>Bacillati</taxon>
        <taxon>Actinomycetota</taxon>
        <taxon>Actinomycetes</taxon>
        <taxon>Propionibacteriales</taxon>
        <taxon>Nocardioidaceae</taxon>
        <taxon>Nocardioides</taxon>
    </lineage>
</organism>
<dbReference type="Proteomes" id="UP001239215">
    <property type="component" value="Unassembled WGS sequence"/>
</dbReference>
<reference evidence="6" key="1">
    <citation type="submission" date="2023-07" db="EMBL/GenBank/DDBJ databases">
        <title>Functional and genomic diversity of the sorghum phyllosphere microbiome.</title>
        <authorList>
            <person name="Shade A."/>
        </authorList>
    </citation>
    <scope>NUCLEOTIDE SEQUENCE</scope>
    <source>
        <strain evidence="6">SORGH_AS_1067</strain>
    </source>
</reference>
<comment type="cofactor">
    <cofactor evidence="1">
        <name>FMN</name>
        <dbReference type="ChEBI" id="CHEBI:58210"/>
    </cofactor>
</comment>
<evidence type="ECO:0000256" key="2">
    <source>
        <dbReference type="ARBA" id="ARBA00022630"/>
    </source>
</evidence>
<protein>
    <submittedName>
        <fullName evidence="6">Flavin reductase (DIM6/NTAB) family NADH-FMN oxidoreductase RutF</fullName>
    </submittedName>
</protein>
<dbReference type="EMBL" id="JAUTAN010000001">
    <property type="protein sequence ID" value="MDQ1106131.1"/>
    <property type="molecule type" value="Genomic_DNA"/>
</dbReference>
<keyword evidence="2" id="KW-0285">Flavoprotein</keyword>
<comment type="caution">
    <text evidence="6">The sequence shown here is derived from an EMBL/GenBank/DDBJ whole genome shotgun (WGS) entry which is preliminary data.</text>
</comment>
<dbReference type="PANTHER" id="PTHR33798:SF5">
    <property type="entry name" value="FLAVIN REDUCTASE LIKE DOMAIN-CONTAINING PROTEIN"/>
    <property type="match status" value="1"/>
</dbReference>
<dbReference type="GO" id="GO:0016646">
    <property type="term" value="F:oxidoreductase activity, acting on the CH-NH group of donors, NAD or NADP as acceptor"/>
    <property type="evidence" value="ECO:0007669"/>
    <property type="project" value="UniProtKB-ARBA"/>
</dbReference>
<evidence type="ECO:0000256" key="3">
    <source>
        <dbReference type="ARBA" id="ARBA00022643"/>
    </source>
</evidence>
<dbReference type="InterPro" id="IPR012349">
    <property type="entry name" value="Split_barrel_FMN-bd"/>
</dbReference>
<keyword evidence="3" id="KW-0288">FMN</keyword>
<feature type="domain" description="Flavin reductase like" evidence="5">
    <location>
        <begin position="32"/>
        <end position="176"/>
    </location>
</feature>
<evidence type="ECO:0000313" key="6">
    <source>
        <dbReference type="EMBL" id="MDQ1106131.1"/>
    </source>
</evidence>
<comment type="similarity">
    <text evidence="4">Belongs to the flavoredoxin family.</text>
</comment>
<dbReference type="Gene3D" id="2.30.110.10">
    <property type="entry name" value="Electron Transport, Fmn-binding Protein, Chain A"/>
    <property type="match status" value="1"/>
</dbReference>
<name>A0AAJ1X2S0_9ACTN</name>
<accession>A0AAJ1X2S0</accession>
<dbReference type="PANTHER" id="PTHR33798">
    <property type="entry name" value="FLAVOPROTEIN OXYGENASE"/>
    <property type="match status" value="1"/>
</dbReference>
<dbReference type="AlphaFoldDB" id="A0AAJ1X2S0"/>